<reference evidence="3 6" key="2">
    <citation type="submission" date="2019-08" db="EMBL/GenBank/DDBJ databases">
        <title>The genome sequence of a newly discovered highly antifungal drug resistant Aspergillus species, Aspergillus tanneri NIH 1004.</title>
        <authorList>
            <person name="Mounaud S."/>
            <person name="Singh I."/>
            <person name="Joardar V."/>
            <person name="Pakala S."/>
            <person name="Pakala S."/>
            <person name="Venepally P."/>
            <person name="Chung J.K."/>
            <person name="Losada L."/>
            <person name="Nierman W.C."/>
        </authorList>
    </citation>
    <scope>NUCLEOTIDE SEQUENCE [LARGE SCALE GENOMIC DNA]</scope>
    <source>
        <strain evidence="3 6">NIH1004</strain>
    </source>
</reference>
<keyword evidence="5" id="KW-1185">Reference proteome</keyword>
<evidence type="ECO:0000313" key="6">
    <source>
        <dbReference type="Proteomes" id="UP000324241"/>
    </source>
</evidence>
<comment type="caution">
    <text evidence="4">The sequence shown here is derived from an EMBL/GenBank/DDBJ whole genome shotgun (WGS) entry which is preliminary data.</text>
</comment>
<dbReference type="AlphaFoldDB" id="A0A4S3J0G1"/>
<dbReference type="InterPro" id="IPR046347">
    <property type="entry name" value="bZIP_sf"/>
</dbReference>
<dbReference type="GO" id="GO:0003700">
    <property type="term" value="F:DNA-binding transcription factor activity"/>
    <property type="evidence" value="ECO:0007669"/>
    <property type="project" value="InterPro"/>
</dbReference>
<feature type="domain" description="BZIP" evidence="2">
    <location>
        <begin position="136"/>
        <end position="150"/>
    </location>
</feature>
<dbReference type="CDD" id="cd12193">
    <property type="entry name" value="bZIP_GCN4"/>
    <property type="match status" value="1"/>
</dbReference>
<dbReference type="VEuPathDB" id="FungiDB:EYZ11_012359"/>
<dbReference type="GeneID" id="54334359"/>
<dbReference type="EMBL" id="SOSA01000912">
    <property type="protein sequence ID" value="THC88193.1"/>
    <property type="molecule type" value="Genomic_DNA"/>
</dbReference>
<feature type="compositionally biased region" description="Basic and acidic residues" evidence="1">
    <location>
        <begin position="131"/>
        <end position="145"/>
    </location>
</feature>
<dbReference type="STRING" id="1220188.A0A4S3J0G1"/>
<proteinExistence type="predicted"/>
<dbReference type="InterPro" id="IPR004827">
    <property type="entry name" value="bZIP"/>
</dbReference>
<evidence type="ECO:0000313" key="3">
    <source>
        <dbReference type="EMBL" id="KAA8641522.1"/>
    </source>
</evidence>
<feature type="region of interest" description="Disordered" evidence="1">
    <location>
        <begin position="98"/>
        <end position="161"/>
    </location>
</feature>
<evidence type="ECO:0000313" key="4">
    <source>
        <dbReference type="EMBL" id="THC88193.1"/>
    </source>
</evidence>
<dbReference type="Proteomes" id="UP000324241">
    <property type="component" value="Unassembled WGS sequence"/>
</dbReference>
<sequence>MEVPLGAALLEEIFINTSIPPSTLLRDIDVSYFESLSTSFGKDTSPLPLPDVHHALNHRPWESLPHIKDKFDQTVLHSTTEPQSEAIVPLQPLVATPSTSLEPYPQCSKRSKKSSAIAGSKSPVPSSGKWDSIELKRARNTESARKSRARKRERQEEMGRRIVELEKLLGETQKRELYWKFIAESRGSPYMNTLHHL</sequence>
<dbReference type="Pfam" id="PF07716">
    <property type="entry name" value="bZIP_2"/>
    <property type="match status" value="1"/>
</dbReference>
<gene>
    <name evidence="3" type="ORF">ATNIH1004_011658</name>
    <name evidence="4" type="ORF">EYZ11_012359</name>
</gene>
<evidence type="ECO:0000256" key="1">
    <source>
        <dbReference type="SAM" id="MobiDB-lite"/>
    </source>
</evidence>
<evidence type="ECO:0000259" key="2">
    <source>
        <dbReference type="PROSITE" id="PS00036"/>
    </source>
</evidence>
<organism evidence="4 5">
    <name type="scientific">Aspergillus tanneri</name>
    <dbReference type="NCBI Taxonomy" id="1220188"/>
    <lineage>
        <taxon>Eukaryota</taxon>
        <taxon>Fungi</taxon>
        <taxon>Dikarya</taxon>
        <taxon>Ascomycota</taxon>
        <taxon>Pezizomycotina</taxon>
        <taxon>Eurotiomycetes</taxon>
        <taxon>Eurotiomycetidae</taxon>
        <taxon>Eurotiales</taxon>
        <taxon>Aspergillaceae</taxon>
        <taxon>Aspergillus</taxon>
        <taxon>Aspergillus subgen. Circumdati</taxon>
    </lineage>
</organism>
<dbReference type="EMBL" id="QUQM01000009">
    <property type="protein sequence ID" value="KAA8641522.1"/>
    <property type="molecule type" value="Genomic_DNA"/>
</dbReference>
<reference evidence="4 5" key="1">
    <citation type="submission" date="2019-03" db="EMBL/GenBank/DDBJ databases">
        <title>The genome sequence of a newly discovered highly antifungal drug resistant Aspergillus species, Aspergillus tanneri NIH 1004.</title>
        <authorList>
            <person name="Mounaud S."/>
            <person name="Singh I."/>
            <person name="Joardar V."/>
            <person name="Pakala S."/>
            <person name="Pakala S."/>
            <person name="Venepally P."/>
            <person name="Hoover J."/>
            <person name="Nierman W."/>
            <person name="Chung J."/>
            <person name="Losada L."/>
        </authorList>
    </citation>
    <scope>NUCLEOTIDE SEQUENCE [LARGE SCALE GENOMIC DNA]</scope>
    <source>
        <strain evidence="4 5">NIH1004</strain>
    </source>
</reference>
<dbReference type="PROSITE" id="PS00036">
    <property type="entry name" value="BZIP_BASIC"/>
    <property type="match status" value="1"/>
</dbReference>
<accession>A0A4S3J0G1</accession>
<dbReference type="OrthoDB" id="5419235at2759"/>
<name>A0A4S3J0G1_9EURO</name>
<dbReference type="Gene3D" id="3.30.160.60">
    <property type="entry name" value="Classic Zinc Finger"/>
    <property type="match status" value="1"/>
</dbReference>
<dbReference type="SUPFAM" id="SSF57959">
    <property type="entry name" value="Leucine zipper domain"/>
    <property type="match status" value="1"/>
</dbReference>
<evidence type="ECO:0000313" key="5">
    <source>
        <dbReference type="Proteomes" id="UP000308092"/>
    </source>
</evidence>
<protein>
    <recommendedName>
        <fullName evidence="2">BZIP domain-containing protein</fullName>
    </recommendedName>
</protein>
<dbReference type="Proteomes" id="UP000308092">
    <property type="component" value="Unassembled WGS sequence"/>
</dbReference>
<dbReference type="RefSeq" id="XP_033420884.1">
    <property type="nucleotide sequence ID" value="XM_033576220.1"/>
</dbReference>